<feature type="transmembrane region" description="Helical" evidence="10">
    <location>
        <begin position="405"/>
        <end position="426"/>
    </location>
</feature>
<gene>
    <name evidence="13" type="ORF">ZOSMA_117G00850</name>
</gene>
<evidence type="ECO:0000256" key="9">
    <source>
        <dbReference type="ARBA" id="ARBA00023136"/>
    </source>
</evidence>
<accession>A0A0K9Q482</accession>
<comment type="subcellular location">
    <subcellularLocation>
        <location evidence="1 10">Membrane</location>
        <topology evidence="1 10">Multi-pass membrane protein</topology>
    </subcellularLocation>
</comment>
<dbReference type="NCBIfam" id="TIGR00794">
    <property type="entry name" value="kup"/>
    <property type="match status" value="1"/>
</dbReference>
<feature type="transmembrane region" description="Helical" evidence="10">
    <location>
        <begin position="250"/>
        <end position="269"/>
    </location>
</feature>
<feature type="transmembrane region" description="Helical" evidence="10">
    <location>
        <begin position="459"/>
        <end position="478"/>
    </location>
</feature>
<keyword evidence="9 10" id="KW-0472">Membrane</keyword>
<evidence type="ECO:0000256" key="8">
    <source>
        <dbReference type="ARBA" id="ARBA00023065"/>
    </source>
</evidence>
<feature type="transmembrane region" description="Helical" evidence="10">
    <location>
        <begin position="67"/>
        <end position="88"/>
    </location>
</feature>
<keyword evidence="7 10" id="KW-1133">Transmembrane helix</keyword>
<evidence type="ECO:0000256" key="2">
    <source>
        <dbReference type="ARBA" id="ARBA00008440"/>
    </source>
</evidence>
<dbReference type="Proteomes" id="UP000036987">
    <property type="component" value="Unassembled WGS sequence"/>
</dbReference>
<dbReference type="Pfam" id="PF02705">
    <property type="entry name" value="K_trans"/>
    <property type="match status" value="1"/>
</dbReference>
<keyword evidence="5 10" id="KW-0812">Transmembrane</keyword>
<reference evidence="14" key="1">
    <citation type="journal article" date="2016" name="Nature">
        <title>The genome of the seagrass Zostera marina reveals angiosperm adaptation to the sea.</title>
        <authorList>
            <person name="Olsen J.L."/>
            <person name="Rouze P."/>
            <person name="Verhelst B."/>
            <person name="Lin Y.-C."/>
            <person name="Bayer T."/>
            <person name="Collen J."/>
            <person name="Dattolo E."/>
            <person name="De Paoli E."/>
            <person name="Dittami S."/>
            <person name="Maumus F."/>
            <person name="Michel G."/>
            <person name="Kersting A."/>
            <person name="Lauritano C."/>
            <person name="Lohaus R."/>
            <person name="Toepel M."/>
            <person name="Tonon T."/>
            <person name="Vanneste K."/>
            <person name="Amirebrahimi M."/>
            <person name="Brakel J."/>
            <person name="Bostroem C."/>
            <person name="Chovatia M."/>
            <person name="Grimwood J."/>
            <person name="Jenkins J.W."/>
            <person name="Jueterbock A."/>
            <person name="Mraz A."/>
            <person name="Stam W.T."/>
            <person name="Tice H."/>
            <person name="Bornberg-Bauer E."/>
            <person name="Green P.J."/>
            <person name="Pearson G.A."/>
            <person name="Procaccini G."/>
            <person name="Duarte C.M."/>
            <person name="Schmutz J."/>
            <person name="Reusch T.B.H."/>
            <person name="Van de Peer Y."/>
        </authorList>
    </citation>
    <scope>NUCLEOTIDE SEQUENCE [LARGE SCALE GENOMIC DNA]</scope>
    <source>
        <strain evidence="14">cv. Finnish</strain>
    </source>
</reference>
<dbReference type="EMBL" id="LFYR01000192">
    <property type="protein sequence ID" value="KMZ75265.1"/>
    <property type="molecule type" value="Genomic_DNA"/>
</dbReference>
<keyword evidence="4 10" id="KW-0633">Potassium transport</keyword>
<protein>
    <recommendedName>
        <fullName evidence="10">Potassium transporter</fullName>
    </recommendedName>
</protein>
<feature type="transmembrane region" description="Helical" evidence="10">
    <location>
        <begin position="321"/>
        <end position="345"/>
    </location>
</feature>
<dbReference type="InterPro" id="IPR053951">
    <property type="entry name" value="K_trans_N"/>
</dbReference>
<feature type="domain" description="K+ potassium transporter C-terminal" evidence="12">
    <location>
        <begin position="511"/>
        <end position="686"/>
    </location>
</feature>
<evidence type="ECO:0000256" key="4">
    <source>
        <dbReference type="ARBA" id="ARBA00022538"/>
    </source>
</evidence>
<evidence type="ECO:0000259" key="11">
    <source>
        <dbReference type="Pfam" id="PF02705"/>
    </source>
</evidence>
<feature type="transmembrane region" description="Helical" evidence="10">
    <location>
        <begin position="281"/>
        <end position="301"/>
    </location>
</feature>
<dbReference type="InterPro" id="IPR053952">
    <property type="entry name" value="K_trans_C"/>
</dbReference>
<dbReference type="PANTHER" id="PTHR30540:SF88">
    <property type="entry name" value="POTASSIUM TRANSPORTER 13-RELATED"/>
    <property type="match status" value="1"/>
</dbReference>
<dbReference type="OMA" id="HGAYWSI"/>
<dbReference type="GO" id="GO:0016020">
    <property type="term" value="C:membrane"/>
    <property type="evidence" value="ECO:0000318"/>
    <property type="project" value="GO_Central"/>
</dbReference>
<dbReference type="GO" id="GO:0015079">
    <property type="term" value="F:potassium ion transmembrane transporter activity"/>
    <property type="evidence" value="ECO:0000318"/>
    <property type="project" value="GO_Central"/>
</dbReference>
<feature type="transmembrane region" description="Helical" evidence="10">
    <location>
        <begin position="380"/>
        <end position="399"/>
    </location>
</feature>
<evidence type="ECO:0000256" key="7">
    <source>
        <dbReference type="ARBA" id="ARBA00022989"/>
    </source>
</evidence>
<feature type="transmembrane region" description="Helical" evidence="10">
    <location>
        <begin position="202"/>
        <end position="224"/>
    </location>
</feature>
<dbReference type="OrthoDB" id="504708at2759"/>
<organism evidence="13 14">
    <name type="scientific">Zostera marina</name>
    <name type="common">Eelgrass</name>
    <dbReference type="NCBI Taxonomy" id="29655"/>
    <lineage>
        <taxon>Eukaryota</taxon>
        <taxon>Viridiplantae</taxon>
        <taxon>Streptophyta</taxon>
        <taxon>Embryophyta</taxon>
        <taxon>Tracheophyta</taxon>
        <taxon>Spermatophyta</taxon>
        <taxon>Magnoliopsida</taxon>
        <taxon>Liliopsida</taxon>
        <taxon>Zosteraceae</taxon>
        <taxon>Zostera</taxon>
    </lineage>
</organism>
<evidence type="ECO:0000256" key="10">
    <source>
        <dbReference type="RuleBase" id="RU321113"/>
    </source>
</evidence>
<keyword evidence="14" id="KW-1185">Reference proteome</keyword>
<name>A0A0K9Q482_ZOSMR</name>
<evidence type="ECO:0000256" key="1">
    <source>
        <dbReference type="ARBA" id="ARBA00004141"/>
    </source>
</evidence>
<evidence type="ECO:0000259" key="12">
    <source>
        <dbReference type="Pfam" id="PF22776"/>
    </source>
</evidence>
<dbReference type="PANTHER" id="PTHR30540">
    <property type="entry name" value="OSMOTIC STRESS POTASSIUM TRANSPORTER"/>
    <property type="match status" value="1"/>
</dbReference>
<evidence type="ECO:0000256" key="6">
    <source>
        <dbReference type="ARBA" id="ARBA00022958"/>
    </source>
</evidence>
<comment type="function">
    <text evidence="10">Potassium transporter.</text>
</comment>
<evidence type="ECO:0000256" key="5">
    <source>
        <dbReference type="ARBA" id="ARBA00022692"/>
    </source>
</evidence>
<keyword evidence="8 10" id="KW-0406">Ion transport</keyword>
<feature type="transmembrane region" description="Helical" evidence="10">
    <location>
        <begin position="134"/>
        <end position="157"/>
    </location>
</feature>
<comment type="similarity">
    <text evidence="2 10">Belongs to the HAK/KUP transporter (TC 2.A.72.3) family.</text>
</comment>
<proteinExistence type="inferred from homology"/>
<dbReference type="GO" id="GO:0006813">
    <property type="term" value="P:potassium ion transport"/>
    <property type="evidence" value="ECO:0000318"/>
    <property type="project" value="GO_Central"/>
</dbReference>
<feature type="domain" description="K+ potassium transporter integral membrane" evidence="11">
    <location>
        <begin position="27"/>
        <end position="498"/>
    </location>
</feature>
<dbReference type="Pfam" id="PF22776">
    <property type="entry name" value="K_trans_C"/>
    <property type="match status" value="1"/>
</dbReference>
<evidence type="ECO:0000256" key="3">
    <source>
        <dbReference type="ARBA" id="ARBA00022448"/>
    </source>
</evidence>
<feature type="transmembrane region" description="Helical" evidence="10">
    <location>
        <begin position="26"/>
        <end position="47"/>
    </location>
</feature>
<comment type="caution">
    <text evidence="13">The sequence shown here is derived from an EMBL/GenBank/DDBJ whole genome shotgun (WGS) entry which is preliminary data.</text>
</comment>
<sequence>MSLDFYKVIEEETFGRSKRKYRKSLLLAYQSFGVVYGDLSISPIYVFKSTFSGNLRLHEEDAEIFGVFSLIFWTLTLIPLIKYIFFVLQANDHGEGGTLALYSLLCRRHSNMGLLHESSANQHKLSANQQTCRIILLLVVLLGTGMVIGDGVLTPAMSVLSAVSGIRVKAPQLDESYTLFLACLIIIGLFGLQHFGTHRVGFLFAPILIMWLLCVSGIGIYNTIKWNPNVVNALSPVYVYRFFNKRGVDAWSSLGGVVLCITGTEAMFADLGHFSKMSMRIAFIGLVYPCLIVGYMGEAAYLSRHKDDIPRGFHMAIPENIFWPVFIIGTMATVVGSQAVISATFSIISQCRALSCFPRVKIIHTSNEIHGQIYIPEVNWILMFMCIAVTIGFGDIHMIGNAYGLAVITVMLITTCLMFLIITLVWEKKIITALAFTLLFGSLEMLYFSACAVKVHLGGWLPLLFSLFIMIVMSVWHYGTSRKQSFQVENKLVSLDKLLEMSPGLGLIRIPGIGLVYSNTPTGVPPMFAHFVTNFPAFHRILIFVSVRSLSIPKVRTADRFDINRIGAPEYRLFQCVVSYGYKDQRRNSYEFEDQLIFKLTEFLQQQPEIRHEEIKQEVKEVMDAKDSGVVYMMGHTYVKALNSSSLPKKLAINAVYGFLRQNCRHPAVSLGVPHANLIEVGMVYHV</sequence>
<feature type="transmembrane region" description="Helical" evidence="10">
    <location>
        <begin position="433"/>
        <end position="453"/>
    </location>
</feature>
<evidence type="ECO:0000313" key="14">
    <source>
        <dbReference type="Proteomes" id="UP000036987"/>
    </source>
</evidence>
<keyword evidence="6 10" id="KW-0630">Potassium</keyword>
<dbReference type="STRING" id="29655.A0A0K9Q482"/>
<keyword evidence="3" id="KW-0813">Transport</keyword>
<feature type="transmembrane region" description="Helical" evidence="10">
    <location>
        <begin position="177"/>
        <end position="195"/>
    </location>
</feature>
<dbReference type="InterPro" id="IPR003855">
    <property type="entry name" value="K+_transporter"/>
</dbReference>
<dbReference type="AlphaFoldDB" id="A0A0K9Q482"/>
<evidence type="ECO:0000313" key="13">
    <source>
        <dbReference type="EMBL" id="KMZ75265.1"/>
    </source>
</evidence>